<keyword evidence="5" id="KW-1185">Reference proteome</keyword>
<dbReference type="GO" id="GO:0005524">
    <property type="term" value="F:ATP binding"/>
    <property type="evidence" value="ECO:0007669"/>
    <property type="project" value="UniProtKB-KW"/>
</dbReference>
<keyword evidence="1" id="KW-0813">Transport</keyword>
<accession>A0ABT7JJM0</accession>
<evidence type="ECO:0000259" key="3">
    <source>
        <dbReference type="Pfam" id="PF00005"/>
    </source>
</evidence>
<proteinExistence type="predicted"/>
<protein>
    <submittedName>
        <fullName evidence="4">ABC transporter ATP-binding protein</fullName>
    </submittedName>
</protein>
<organism evidence="4 5">
    <name type="scientific">Deinococcus rhizophilus</name>
    <dbReference type="NCBI Taxonomy" id="3049544"/>
    <lineage>
        <taxon>Bacteria</taxon>
        <taxon>Thermotogati</taxon>
        <taxon>Deinococcota</taxon>
        <taxon>Deinococci</taxon>
        <taxon>Deinococcales</taxon>
        <taxon>Deinococcaceae</taxon>
        <taxon>Deinococcus</taxon>
    </lineage>
</organism>
<evidence type="ECO:0000313" key="4">
    <source>
        <dbReference type="EMBL" id="MDL2345254.1"/>
    </source>
</evidence>
<evidence type="ECO:0000256" key="1">
    <source>
        <dbReference type="ARBA" id="ARBA00022448"/>
    </source>
</evidence>
<keyword evidence="4" id="KW-0547">Nucleotide-binding</keyword>
<dbReference type="SUPFAM" id="SSF52540">
    <property type="entry name" value="P-loop containing nucleoside triphosphate hydrolases"/>
    <property type="match status" value="1"/>
</dbReference>
<dbReference type="Proteomes" id="UP001302059">
    <property type="component" value="Unassembled WGS sequence"/>
</dbReference>
<reference evidence="4 5" key="1">
    <citation type="submission" date="2023-05" db="EMBL/GenBank/DDBJ databases">
        <authorList>
            <person name="Gao F."/>
        </authorList>
    </citation>
    <scope>NUCLEOTIDE SEQUENCE [LARGE SCALE GENOMIC DNA]</scope>
    <source>
        <strain evidence="4 5">MIMF12</strain>
    </source>
</reference>
<feature type="non-terminal residue" evidence="4">
    <location>
        <position position="100"/>
    </location>
</feature>
<feature type="domain" description="ABC transporter" evidence="3">
    <location>
        <begin position="27"/>
        <end position="95"/>
    </location>
</feature>
<keyword evidence="4" id="KW-0067">ATP-binding</keyword>
<comment type="caution">
    <text evidence="4">The sequence shown here is derived from an EMBL/GenBank/DDBJ whole genome shotgun (WGS) entry which is preliminary data.</text>
</comment>
<dbReference type="RefSeq" id="WP_285524719.1">
    <property type="nucleotide sequence ID" value="NZ_JASNGB010000171.1"/>
</dbReference>
<dbReference type="PANTHER" id="PTHR42794:SF1">
    <property type="entry name" value="HEMIN IMPORT ATP-BINDING PROTEIN HMUV"/>
    <property type="match status" value="1"/>
</dbReference>
<sequence>MTSPVVGTGTLEARDLHVRAGSFPAVQGVTVTFREGEFSAVVGPNGAGKSTLLRALLGLTTPEAGEVRLLGRPLPQWTRAVRARTLAYLAQGEGLPEAAR</sequence>
<keyword evidence="2" id="KW-1278">Translocase</keyword>
<dbReference type="InterPro" id="IPR027417">
    <property type="entry name" value="P-loop_NTPase"/>
</dbReference>
<evidence type="ECO:0000256" key="2">
    <source>
        <dbReference type="ARBA" id="ARBA00022967"/>
    </source>
</evidence>
<dbReference type="Pfam" id="PF00005">
    <property type="entry name" value="ABC_tran"/>
    <property type="match status" value="1"/>
</dbReference>
<name>A0ABT7JJM0_9DEIO</name>
<dbReference type="PANTHER" id="PTHR42794">
    <property type="entry name" value="HEMIN IMPORT ATP-BINDING PROTEIN HMUV"/>
    <property type="match status" value="1"/>
</dbReference>
<gene>
    <name evidence="4" type="ORF">QOL99_14015</name>
</gene>
<dbReference type="InterPro" id="IPR003439">
    <property type="entry name" value="ABC_transporter-like_ATP-bd"/>
</dbReference>
<dbReference type="EMBL" id="JASNGB010000171">
    <property type="protein sequence ID" value="MDL2345254.1"/>
    <property type="molecule type" value="Genomic_DNA"/>
</dbReference>
<dbReference type="Gene3D" id="3.40.50.300">
    <property type="entry name" value="P-loop containing nucleotide triphosphate hydrolases"/>
    <property type="match status" value="1"/>
</dbReference>
<evidence type="ECO:0000313" key="5">
    <source>
        <dbReference type="Proteomes" id="UP001302059"/>
    </source>
</evidence>